<keyword evidence="1" id="KW-0614">Plasmid</keyword>
<dbReference type="EMBL" id="CP081960">
    <property type="protein sequence ID" value="QZP39569.1"/>
    <property type="molecule type" value="Genomic_DNA"/>
</dbReference>
<gene>
    <name evidence="1" type="ORF">K6T50_18565</name>
</gene>
<organism evidence="1 2">
    <name type="scientific">Halobaculum magnesiiphilum</name>
    <dbReference type="NCBI Taxonomy" id="1017351"/>
    <lineage>
        <taxon>Archaea</taxon>
        <taxon>Methanobacteriati</taxon>
        <taxon>Methanobacteriota</taxon>
        <taxon>Stenosarchaea group</taxon>
        <taxon>Halobacteria</taxon>
        <taxon>Halobacteriales</taxon>
        <taxon>Haloferacaceae</taxon>
        <taxon>Halobaculum</taxon>
    </lineage>
</organism>
<evidence type="ECO:0000313" key="2">
    <source>
        <dbReference type="Proteomes" id="UP000826254"/>
    </source>
</evidence>
<dbReference type="AlphaFoldDB" id="A0A8T8WI88"/>
<proteinExistence type="predicted"/>
<dbReference type="KEGG" id="hmp:K6T50_18565"/>
<evidence type="ECO:0000313" key="1">
    <source>
        <dbReference type="EMBL" id="QZP39569.1"/>
    </source>
</evidence>
<dbReference type="InterPro" id="IPR046249">
    <property type="entry name" value="DUF6282"/>
</dbReference>
<keyword evidence="2" id="KW-1185">Reference proteome</keyword>
<reference evidence="1 2" key="1">
    <citation type="journal article" date="2021" name="Int. J. Syst. Evol. Microbiol.">
        <title>Halobaculum halophilum sp. nov. and Halobaculum salinum sp. nov., isolated from salt lake and saline soil.</title>
        <authorList>
            <person name="Cui H.L."/>
            <person name="Shi X.W."/>
            <person name="Yin X.M."/>
            <person name="Yang X.Y."/>
            <person name="Hou J."/>
            <person name="Zhu L."/>
        </authorList>
    </citation>
    <scope>NUCLEOTIDE SEQUENCE [LARGE SCALE GENOMIC DNA]</scope>
    <source>
        <strain evidence="1 2">NBRC 109044</strain>
    </source>
</reference>
<dbReference type="Proteomes" id="UP000826254">
    <property type="component" value="Plasmid unnamed2"/>
</dbReference>
<dbReference type="Gene3D" id="3.20.20.140">
    <property type="entry name" value="Metal-dependent hydrolases"/>
    <property type="match status" value="1"/>
</dbReference>
<protein>
    <submittedName>
        <fullName evidence="1">Amidohydrolase</fullName>
    </submittedName>
</protein>
<dbReference type="InterPro" id="IPR032466">
    <property type="entry name" value="Metal_Hydrolase"/>
</dbReference>
<dbReference type="RefSeq" id="WP_222609318.1">
    <property type="nucleotide sequence ID" value="NZ_CP081960.1"/>
</dbReference>
<dbReference type="GeneID" id="67180189"/>
<sequence length="293" mass="30942">MTAIDDAEPEYDLLDGAIDVHVHTAPDLVERFQSDVALAHAVRDAGMRGAVVKSHVVPTAGRVELANEALGKQVLYGGVALNGSVGGVNPDAAEVALDLGAKVVWLPTAWSHNHASQARAADVEQFVGQRVPDADEDLHVTADGDLTPDTRCVIDLVAEHDAVLGTGHVHPDAIETVVDACADAGAPCLVNHPFFRVLDLSIDQQASLADRGAVMEFCGYAVQSTERHTVERVARAVERLGPRHCLLATDFGQASNPPIEGLAKFAAALVDAGLDRGTVRRLLCETPIDLLGE</sequence>
<accession>A0A8T8WI88</accession>
<name>A0A8T8WI88_9EURY</name>
<dbReference type="SUPFAM" id="SSF51556">
    <property type="entry name" value="Metallo-dependent hydrolases"/>
    <property type="match status" value="1"/>
</dbReference>
<dbReference type="Pfam" id="PF19799">
    <property type="entry name" value="DUF6282"/>
    <property type="match status" value="1"/>
</dbReference>
<geneLocation type="plasmid" evidence="1 2">
    <name>unnamed2</name>
</geneLocation>